<feature type="compositionally biased region" description="Polar residues" evidence="1">
    <location>
        <begin position="112"/>
        <end position="122"/>
    </location>
</feature>
<proteinExistence type="predicted"/>
<dbReference type="Gene3D" id="1.25.40.10">
    <property type="entry name" value="Tetratricopeptide repeat domain"/>
    <property type="match status" value="3"/>
</dbReference>
<evidence type="ECO:0000313" key="3">
    <source>
        <dbReference type="Proteomes" id="UP000071392"/>
    </source>
</evidence>
<dbReference type="SUPFAM" id="SSF48452">
    <property type="entry name" value="TPR-like"/>
    <property type="match status" value="3"/>
</dbReference>
<feature type="region of interest" description="Disordered" evidence="1">
    <location>
        <begin position="96"/>
        <end position="133"/>
    </location>
</feature>
<sequence>MRRRTAFLLLLGLAAVFRMQEGEAQPAERSEPLHLPTPFVGAAEGGEGQALATGAEASAGEVALDLMAAQRALRLGFPSAAVVLYRDLLQSASVRSGARPDDVHGAALAPERSSTPGGSSPNAGGDRLPPDGKGLGTEFSKMLRLGLVTALMDDGRFAEAAVVLGEVPEAERGAQWRLRAGLLAAARRDFVEARRLVGSFRPDELPSEERAWALFLQGVLADAAGSAGAARSFFEQAESGAASPEAQARFVLARARGLLRVGEVSEAAAAEARRNMERLRGRTAGLHFARTYAAMLDALGRKGEAVAVLQQQLMALPATLRGERDDFQLLLGLIAGAESGPGRVALRNLVASGSDPAKQRAGLHLLAQVSAGEGAGGMGGVGQLERDLDQLLEASPAHPILDDLLLVRAQLALSAKRYAQAERDARALLEKFPGSQRKAEAYGVLMSCAWEQFRYRASADFAAQAAAALGAPPHASGAPPHAGEAISLQRFSLGVLVAEAWFRARDYLNAADAYTAVIRDLLPPSGEVAPSLLIASVGDLMFQRVLSEIEAGRLATASEVLNELAADSRFDAVSRWQAEWNLARALQREGRMVEAYERVSRLVAEDSAGDASAASRTPSALPPELQARMRWLQARLSLLAGEPEETLRLADALIEWMPEGVGEALAEELRSSCALLKAESLFRLGRREEAVALLQEVREASARSNAAVQSLIVEAGYYAGQGQTVEAQQLYTKLADDFPDNPTYAPYGRYQAALQAERRGQDANLEEANKLIEQMVTRYPQSPLVFYARLKQGDLLRKLNQFPQAQQVYESLLNNYPQHPDVLLAQLALAECHNAQSMNDSAHTGRALVLFEQLRDRVDAPVDVRVEAGLNLGHLMLRGGQADQAEAVWWRDVVTAFLLDERMASQLGVRGRYWMTRTLLELGALYERQSRLDQAREAWALILKTGLPGASLAEDRLARTGGDQRLSALDD</sequence>
<evidence type="ECO:0000256" key="1">
    <source>
        <dbReference type="SAM" id="MobiDB-lite"/>
    </source>
</evidence>
<comment type="caution">
    <text evidence="2">The sequence shown here is derived from an EMBL/GenBank/DDBJ whole genome shotgun (WGS) entry which is preliminary data.</text>
</comment>
<gene>
    <name evidence="2" type="ORF">AXK12_05550</name>
</gene>
<dbReference type="EMBL" id="LSZP01000043">
    <property type="protein sequence ID" value="KXU35312.1"/>
    <property type="molecule type" value="Genomic_DNA"/>
</dbReference>
<dbReference type="Pfam" id="PF13174">
    <property type="entry name" value="TPR_6"/>
    <property type="match status" value="1"/>
</dbReference>
<organism evidence="2 3">
    <name type="scientific">Cephaloticoccus capnophilus</name>
    <dbReference type="NCBI Taxonomy" id="1548208"/>
    <lineage>
        <taxon>Bacteria</taxon>
        <taxon>Pseudomonadati</taxon>
        <taxon>Verrucomicrobiota</taxon>
        <taxon>Opitutia</taxon>
        <taxon>Opitutales</taxon>
        <taxon>Opitutaceae</taxon>
        <taxon>Cephaloticoccus</taxon>
    </lineage>
</organism>
<accession>A0A139SL82</accession>
<reference evidence="2 3" key="1">
    <citation type="submission" date="2016-02" db="EMBL/GenBank/DDBJ databases">
        <authorList>
            <person name="Wen L."/>
            <person name="He K."/>
            <person name="Yang H."/>
        </authorList>
    </citation>
    <scope>NUCLEOTIDE SEQUENCE [LARGE SCALE GENOMIC DNA]</scope>
    <source>
        <strain evidence="2 3">CV41</strain>
    </source>
</reference>
<dbReference type="InterPro" id="IPR019734">
    <property type="entry name" value="TPR_rpt"/>
</dbReference>
<dbReference type="STRING" id="1548208.AXK12_05550"/>
<keyword evidence="3" id="KW-1185">Reference proteome</keyword>
<evidence type="ECO:0000313" key="2">
    <source>
        <dbReference type="EMBL" id="KXU35312.1"/>
    </source>
</evidence>
<name>A0A139SL82_9BACT</name>
<dbReference type="Proteomes" id="UP000071392">
    <property type="component" value="Unassembled WGS sequence"/>
</dbReference>
<dbReference type="InterPro" id="IPR011990">
    <property type="entry name" value="TPR-like_helical_dom_sf"/>
</dbReference>
<dbReference type="AlphaFoldDB" id="A0A139SL82"/>
<protein>
    <submittedName>
        <fullName evidence="2">Uncharacterized protein</fullName>
    </submittedName>
</protein>